<gene>
    <name evidence="2" type="ORF">BGHDH14_bghG002816000001001</name>
</gene>
<feature type="region of interest" description="Disordered" evidence="1">
    <location>
        <begin position="153"/>
        <end position="223"/>
    </location>
</feature>
<dbReference type="HOGENOM" id="CLU_250285_0_0_1"/>
<dbReference type="Proteomes" id="UP000015441">
    <property type="component" value="Unassembled WGS sequence"/>
</dbReference>
<feature type="compositionally biased region" description="Polar residues" evidence="1">
    <location>
        <begin position="266"/>
        <end position="276"/>
    </location>
</feature>
<dbReference type="STRING" id="546991.N1JAN3"/>
<comment type="caution">
    <text evidence="2">The sequence shown here is derived from an EMBL/GenBank/DDBJ whole genome shotgun (WGS) entry which is preliminary data.</text>
</comment>
<feature type="region of interest" description="Disordered" evidence="1">
    <location>
        <begin position="1"/>
        <end position="26"/>
    </location>
</feature>
<organism evidence="2 3">
    <name type="scientific">Blumeria graminis f. sp. hordei (strain DH14)</name>
    <name type="common">Barley powdery mildew</name>
    <name type="synonym">Oidium monilioides f. sp. hordei</name>
    <dbReference type="NCBI Taxonomy" id="546991"/>
    <lineage>
        <taxon>Eukaryota</taxon>
        <taxon>Fungi</taxon>
        <taxon>Dikarya</taxon>
        <taxon>Ascomycota</taxon>
        <taxon>Pezizomycotina</taxon>
        <taxon>Leotiomycetes</taxon>
        <taxon>Erysiphales</taxon>
        <taxon>Erysiphaceae</taxon>
        <taxon>Blumeria</taxon>
        <taxon>Blumeria hordei</taxon>
    </lineage>
</organism>
<feature type="compositionally biased region" description="Polar residues" evidence="1">
    <location>
        <begin position="1"/>
        <end position="23"/>
    </location>
</feature>
<feature type="compositionally biased region" description="Polar residues" evidence="1">
    <location>
        <begin position="155"/>
        <end position="223"/>
    </location>
</feature>
<reference evidence="2 3" key="1">
    <citation type="journal article" date="2010" name="Science">
        <title>Genome expansion and gene loss in powdery mildew fungi reveal tradeoffs in extreme parasitism.</title>
        <authorList>
            <person name="Spanu P.D."/>
            <person name="Abbott J.C."/>
            <person name="Amselem J."/>
            <person name="Burgis T.A."/>
            <person name="Soanes D.M."/>
            <person name="Stueber K."/>
            <person name="Ver Loren van Themaat E."/>
            <person name="Brown J.K.M."/>
            <person name="Butcher S.A."/>
            <person name="Gurr S.J."/>
            <person name="Lebrun M.-H."/>
            <person name="Ridout C.J."/>
            <person name="Schulze-Lefert P."/>
            <person name="Talbot N.J."/>
            <person name="Ahmadinejad N."/>
            <person name="Ametz C."/>
            <person name="Barton G.R."/>
            <person name="Benjdia M."/>
            <person name="Bidzinski P."/>
            <person name="Bindschedler L.V."/>
            <person name="Both M."/>
            <person name="Brewer M.T."/>
            <person name="Cadle-Davidson L."/>
            <person name="Cadle-Davidson M.M."/>
            <person name="Collemare J."/>
            <person name="Cramer R."/>
            <person name="Frenkel O."/>
            <person name="Godfrey D."/>
            <person name="Harriman J."/>
            <person name="Hoede C."/>
            <person name="King B.C."/>
            <person name="Klages S."/>
            <person name="Kleemann J."/>
            <person name="Knoll D."/>
            <person name="Koti P.S."/>
            <person name="Kreplak J."/>
            <person name="Lopez-Ruiz F.J."/>
            <person name="Lu X."/>
            <person name="Maekawa T."/>
            <person name="Mahanil S."/>
            <person name="Micali C."/>
            <person name="Milgroom M.G."/>
            <person name="Montana G."/>
            <person name="Noir S."/>
            <person name="O'Connell R.J."/>
            <person name="Oberhaensli S."/>
            <person name="Parlange F."/>
            <person name="Pedersen C."/>
            <person name="Quesneville H."/>
            <person name="Reinhardt R."/>
            <person name="Rott M."/>
            <person name="Sacristan S."/>
            <person name="Schmidt S.M."/>
            <person name="Schoen M."/>
            <person name="Skamnioti P."/>
            <person name="Sommer H."/>
            <person name="Stephens A."/>
            <person name="Takahara H."/>
            <person name="Thordal-Christensen H."/>
            <person name="Vigouroux M."/>
            <person name="Wessling R."/>
            <person name="Wicker T."/>
            <person name="Panstruga R."/>
        </authorList>
    </citation>
    <scope>NUCLEOTIDE SEQUENCE [LARGE SCALE GENOMIC DNA]</scope>
    <source>
        <strain evidence="2">DH14</strain>
    </source>
</reference>
<feature type="compositionally biased region" description="Polar residues" evidence="1">
    <location>
        <begin position="331"/>
        <end position="340"/>
    </location>
</feature>
<name>N1JAN3_BLUG1</name>
<dbReference type="InParanoid" id="N1JAN3"/>
<feature type="region of interest" description="Disordered" evidence="1">
    <location>
        <begin position="1091"/>
        <end position="1118"/>
    </location>
</feature>
<proteinExistence type="predicted"/>
<feature type="region of interest" description="Disordered" evidence="1">
    <location>
        <begin position="1234"/>
        <end position="1264"/>
    </location>
</feature>
<keyword evidence="3" id="KW-1185">Reference proteome</keyword>
<feature type="region of interest" description="Disordered" evidence="1">
    <location>
        <begin position="307"/>
        <end position="347"/>
    </location>
</feature>
<dbReference type="OrthoDB" id="5423926at2759"/>
<evidence type="ECO:0000256" key="1">
    <source>
        <dbReference type="SAM" id="MobiDB-lite"/>
    </source>
</evidence>
<accession>N1JAN3</accession>
<sequence>MSSGMRKNPTSNLPSHRYNSSPLINHKPPDFALSSAAATAALRSQTQIPVAIADVQTKRTLRRNSSLSSHSSYVSGCKGSWCERRNSVTSMSERSFRDSYPTLSQTEVTLPTIPHNPTTRLSAPLASSKVIGTHDKFKLQKISQSSLKIEPGILRSSTKTKSGPSASKLQNLDRSASRGSVNFSLPTSSRPASPAAQDQFQSLSSQNFTSMSSKENQISKSYGNSGNFYSEGMIHSSESNAKATFDQSSRNVQTIHFESNELQSKVETTWEKSNGSPRYVNETHKPHGAVYQPSTKVPTSSALGALFPVPEFSGPEKVTTLEGKGKKSETTDSSQGQHAYNKSHEDSKNITQADLITSQICTLSTEVKPRVDNFKTQSMDKRFSPSFGTSRFTNSTLVLSDKVDDSLSSIPEPYSIFDTEKPSEPINLSTEQHINLSNKIVPQNMSTSSSLEDLCITRNENLLGAGLTTSSIRNTRHVRAPQNSIAGHSPPARAVSPLKSALRTQGASFQPASSPIGGGLDSTKIPVIKTSSPKKKVARVSFDERNLIVGEDAASNDQTALSVPKFEHSWLDINKQCSEDDFLFINDGDMMKTRPILPTFESLRAKRLPKPKECMILDPIVSTEAMGSSLLNLAIEIPEIEVNESLAEKQYDNANELLSAQETALEDIAKTSENYEPLSSKSLYNENPRVDTSFDPSSTLLSQENQVKDASNFLRPTAENDTKAINNFGLLGSPEATCSNNSTDSTKTSKTASKKKQDFLNQGIEANDDVSAVNQDYFHIPGAWYCTAEIPNQSSCILAESCRASEISENSTSNQSCNSSNNIDKSGVQYAINLPSSVQLRSHQYPLSSDNYIGDSDSQSSVESIYCDAAEDVSELKSDEDSISRRIIAGRSASNPALMKFPENPHSDCSVKNLTEIENSRSINRTDSTSKNICEPLFKSNNLSFSQIFKSDSKTKQSEHQEINSMNCKASFSTENKAVMEFSLPQLFEQTRIPRKDHNFHQYTENSTVATVNSSRACKHINSNDLLKRFSTINSRAGPSTAHQSTKTINHLTRQRSSDRNNRSQSSDTQIYPIASHLGSQPYLSDDCEAKHNDRRHRSRPLASLRRKGSDNSVTSFRRTLPARENLRFRHSMRNSAELAPETNKRLSNRDNRLSRFSLRRFSPIEHPPRFLHTRISETNRSISVISDASSTTRKKCSSRTGKLFRLSRPTPTIPIPKPISRLTALKVDRESTGNKFQSRFDYSSDESDRSIETAPPQASDKTVSVRDQVDSIHMNLSNISHSDSARIYSAITDSTNVVPQGPCQESQISEVTTLEKNGTENSQDISRNVSQPSKSFIKVLSKKKCNHQKKVHKKHREFHIQPQSNLKSSESMKRLVRSKKQPNSNYLKSTFVGKSLGNNAVGFQSSFVTSTDIDRSNISTGKNYRNCFGGSSEFKGTDFSNSFKISHAVHSTLNDGRKKKFGTFRKIFNLGLSYK</sequence>
<feature type="region of interest" description="Disordered" evidence="1">
    <location>
        <begin position="1132"/>
        <end position="1151"/>
    </location>
</feature>
<feature type="compositionally biased region" description="Polar residues" evidence="1">
    <location>
        <begin position="1034"/>
        <end position="1052"/>
    </location>
</feature>
<protein>
    <submittedName>
        <fullName evidence="2">Uncharacterized protein</fullName>
    </submittedName>
</protein>
<dbReference type="EMBL" id="CAUH01002816">
    <property type="protein sequence ID" value="CCU76614.1"/>
    <property type="molecule type" value="Genomic_DNA"/>
</dbReference>
<feature type="region of interest" description="Disordered" evidence="1">
    <location>
        <begin position="266"/>
        <end position="293"/>
    </location>
</feature>
<dbReference type="eggNOG" id="ENOG502SI51">
    <property type="taxonomic scope" value="Eukaryota"/>
</dbReference>
<evidence type="ECO:0000313" key="3">
    <source>
        <dbReference type="Proteomes" id="UP000015441"/>
    </source>
</evidence>
<feature type="region of interest" description="Disordered" evidence="1">
    <location>
        <begin position="1034"/>
        <end position="1071"/>
    </location>
</feature>
<evidence type="ECO:0000313" key="2">
    <source>
        <dbReference type="EMBL" id="CCU76614.1"/>
    </source>
</evidence>